<accession>L1Q5M1</accession>
<gene>
    <name evidence="1" type="ORF">HMPREF0216_03063</name>
</gene>
<organism evidence="1 2">
    <name type="scientific">Clostridium celatum DSM 1785</name>
    <dbReference type="NCBI Taxonomy" id="545697"/>
    <lineage>
        <taxon>Bacteria</taxon>
        <taxon>Bacillati</taxon>
        <taxon>Bacillota</taxon>
        <taxon>Clostridia</taxon>
        <taxon>Eubacteriales</taxon>
        <taxon>Clostridiaceae</taxon>
        <taxon>Clostridium</taxon>
    </lineage>
</organism>
<proteinExistence type="predicted"/>
<dbReference type="Proteomes" id="UP000010420">
    <property type="component" value="Unassembled WGS sequence"/>
</dbReference>
<evidence type="ECO:0000313" key="2">
    <source>
        <dbReference type="Proteomes" id="UP000010420"/>
    </source>
</evidence>
<dbReference type="AlphaFoldDB" id="L1Q5M1"/>
<protein>
    <submittedName>
        <fullName evidence="1">Uncharacterized protein</fullName>
    </submittedName>
</protein>
<evidence type="ECO:0000313" key="1">
    <source>
        <dbReference type="EMBL" id="EKY22902.1"/>
    </source>
</evidence>
<comment type="caution">
    <text evidence="1">The sequence shown here is derived from an EMBL/GenBank/DDBJ whole genome shotgun (WGS) entry which is preliminary data.</text>
</comment>
<dbReference type="EMBL" id="AMEZ01000117">
    <property type="protein sequence ID" value="EKY22902.1"/>
    <property type="molecule type" value="Genomic_DNA"/>
</dbReference>
<sequence>MMESTINLNKFFKLKNIFKFTLKSYIKCGTCLSVVNLKNIIKIQSLNTIYE</sequence>
<name>L1Q5M1_9CLOT</name>
<reference evidence="1 2" key="1">
    <citation type="submission" date="2012-05" db="EMBL/GenBank/DDBJ databases">
        <authorList>
            <person name="Weinstock G."/>
            <person name="Sodergren E."/>
            <person name="Lobos E.A."/>
            <person name="Fulton L."/>
            <person name="Fulton R."/>
            <person name="Courtney L."/>
            <person name="Fronick C."/>
            <person name="O'Laughlin M."/>
            <person name="Godfrey J."/>
            <person name="Wilson R.M."/>
            <person name="Miner T."/>
            <person name="Farmer C."/>
            <person name="Delehaunty K."/>
            <person name="Cordes M."/>
            <person name="Minx P."/>
            <person name="Tomlinson C."/>
            <person name="Chen J."/>
            <person name="Wollam A."/>
            <person name="Pepin K.H."/>
            <person name="Bhonagiri V."/>
            <person name="Zhang X."/>
            <person name="Suruliraj S."/>
            <person name="Warren W."/>
            <person name="Mitreva M."/>
            <person name="Mardis E.R."/>
            <person name="Wilson R.K."/>
        </authorList>
    </citation>
    <scope>NUCLEOTIDE SEQUENCE [LARGE SCALE GENOMIC DNA]</scope>
    <source>
        <strain evidence="1 2">DSM 1785</strain>
    </source>
</reference>
<dbReference type="HOGENOM" id="CLU_3097327_0_0_9"/>
<keyword evidence="2" id="KW-1185">Reference proteome</keyword>